<feature type="transmembrane region" description="Helical" evidence="1">
    <location>
        <begin position="130"/>
        <end position="148"/>
    </location>
</feature>
<feature type="transmembrane region" description="Helical" evidence="1">
    <location>
        <begin position="31"/>
        <end position="49"/>
    </location>
</feature>
<sequence>MLTRKHLIFNIFLLIVPWCTVLFIGKRTFSRYSSAGFFIVIFEIINHLFGHKRNWWKFYDKRRSFIRDELPFDIGPYMPISLWILKFSYGNFKKYVLLNVLANGLFAFYLINVLKKMKIIGLDKLNHLQFFLYFHYKAYILYFVQYLFEKINKERIA</sequence>
<dbReference type="Proteomes" id="UP000315215">
    <property type="component" value="Chromosome"/>
</dbReference>
<keyword evidence="3" id="KW-1185">Reference proteome</keyword>
<proteinExistence type="predicted"/>
<keyword evidence="1" id="KW-1133">Transmembrane helix</keyword>
<evidence type="ECO:0000313" key="3">
    <source>
        <dbReference type="Proteomes" id="UP000315215"/>
    </source>
</evidence>
<accession>A0A516KL36</accession>
<name>A0A516KL36_9BACI</name>
<reference evidence="2 3" key="1">
    <citation type="submission" date="2019-07" db="EMBL/GenBank/DDBJ databases">
        <authorList>
            <person name="Li J."/>
        </authorList>
    </citation>
    <scope>NUCLEOTIDE SEQUENCE [LARGE SCALE GENOMIC DNA]</scope>
    <source>
        <strain evidence="2 3">TKL69</strain>
    </source>
</reference>
<evidence type="ECO:0000313" key="2">
    <source>
        <dbReference type="EMBL" id="QDP42101.1"/>
    </source>
</evidence>
<dbReference type="KEGG" id="aqt:FN924_05370"/>
<organism evidence="2 3">
    <name type="scientific">Radiobacillus deserti</name>
    <dbReference type="NCBI Taxonomy" id="2594883"/>
    <lineage>
        <taxon>Bacteria</taxon>
        <taxon>Bacillati</taxon>
        <taxon>Bacillota</taxon>
        <taxon>Bacilli</taxon>
        <taxon>Bacillales</taxon>
        <taxon>Bacillaceae</taxon>
        <taxon>Radiobacillus</taxon>
    </lineage>
</organism>
<keyword evidence="1" id="KW-0812">Transmembrane</keyword>
<keyword evidence="1" id="KW-0472">Membrane</keyword>
<evidence type="ECO:0000256" key="1">
    <source>
        <dbReference type="SAM" id="Phobius"/>
    </source>
</evidence>
<protein>
    <submittedName>
        <fullName evidence="2">Uncharacterized protein</fullName>
    </submittedName>
</protein>
<feature type="transmembrane region" description="Helical" evidence="1">
    <location>
        <begin position="95"/>
        <end position="114"/>
    </location>
</feature>
<feature type="transmembrane region" description="Helical" evidence="1">
    <location>
        <begin position="7"/>
        <end position="25"/>
    </location>
</feature>
<dbReference type="EMBL" id="CP041666">
    <property type="protein sequence ID" value="QDP42101.1"/>
    <property type="molecule type" value="Genomic_DNA"/>
</dbReference>
<dbReference type="AlphaFoldDB" id="A0A516KL36"/>
<gene>
    <name evidence="2" type="ORF">FN924_05370</name>
</gene>